<evidence type="ECO:0000256" key="2">
    <source>
        <dbReference type="ARBA" id="ARBA00009836"/>
    </source>
</evidence>
<dbReference type="GO" id="GO:0000215">
    <property type="term" value="F:tRNA 2'-phosphotransferase activity"/>
    <property type="evidence" value="ECO:0007669"/>
    <property type="project" value="UniProtKB-EC"/>
</dbReference>
<dbReference type="PhylomeDB" id="A0A060T3L1"/>
<dbReference type="Gene3D" id="1.10.10.970">
    <property type="entry name" value="RNA 2'-phosphotransferase, Tpt1/KptA family, N-terminal domain"/>
    <property type="match status" value="1"/>
</dbReference>
<dbReference type="PANTHER" id="PTHR12684">
    <property type="entry name" value="PUTATIVE PHOSPHOTRANSFERASE"/>
    <property type="match status" value="1"/>
</dbReference>
<protein>
    <recommendedName>
        <fullName evidence="3">2'-phosphotransferase</fullName>
        <ecNumber evidence="3">2.7.1.160</ecNumber>
    </recommendedName>
</protein>
<comment type="similarity">
    <text evidence="2">Belongs to the KptA/TPT1 family.</text>
</comment>
<dbReference type="AlphaFoldDB" id="A0A060T3L1"/>
<comment type="catalytic activity">
    <reaction evidence="6">
        <text>2'-phospho-[ligated tRNA] + NAD(+) = mature tRNA + ADP-alpha-D-ribose 1'',2''-cyclic phosphate + nicotinamide</text>
        <dbReference type="Rhea" id="RHEA:23324"/>
        <dbReference type="Rhea" id="RHEA-COMP:11106"/>
        <dbReference type="Rhea" id="RHEA-COMP:11107"/>
        <dbReference type="ChEBI" id="CHEBI:17154"/>
        <dbReference type="ChEBI" id="CHEBI:57540"/>
        <dbReference type="ChEBI" id="CHEBI:76596"/>
        <dbReference type="ChEBI" id="CHEBI:82883"/>
        <dbReference type="ChEBI" id="CHEBI:85027"/>
        <dbReference type="EC" id="2.7.1.160"/>
    </reaction>
</comment>
<keyword evidence="4" id="KW-0808">Transferase</keyword>
<dbReference type="InterPro" id="IPR002745">
    <property type="entry name" value="Ptrans_KptA/Tpt1"/>
</dbReference>
<proteinExistence type="inferred from homology"/>
<evidence type="ECO:0000256" key="3">
    <source>
        <dbReference type="ARBA" id="ARBA00012007"/>
    </source>
</evidence>
<dbReference type="GO" id="GO:0006388">
    <property type="term" value="P:tRNA splicing, via endonucleolytic cleavage and ligation"/>
    <property type="evidence" value="ECO:0007669"/>
    <property type="project" value="TreeGrafter"/>
</dbReference>
<comment type="function">
    <text evidence="1">Catalyzes the last step of tRNA splicing, the transfer of the splice junction 2'-phosphate from ligated tRNA to NAD to produce ADP-ribose 1''-2'' cyclic phosphate.</text>
</comment>
<dbReference type="PANTHER" id="PTHR12684:SF2">
    <property type="entry name" value="TRNA 2'-PHOSPHOTRANSFERASE 1"/>
    <property type="match status" value="1"/>
</dbReference>
<name>A0A060T3L1_BLAAD</name>
<dbReference type="InterPro" id="IPR042081">
    <property type="entry name" value="RNA_2'-PTrans_C"/>
</dbReference>
<sequence length="214" mass="23995">MGFKANKRDSPEVQLSKTLSYILRHGAAKEGIKVREDGYIRVDDLMAVPKMQKLNANMDQIRQIVETNDKKRFRLIEEDGVWYIRANQGHTIKVEVELKPLESVEDFSTGIAVHGTDERAWDKIRDKGLSRMKRNHIHLASGKPGDEGVISGMRNSSKVFIYIDIEAALKDGIPFFLSENGVILSPGDSTGVIPPKYFLKVEDRSGNSLINSSP</sequence>
<reference evidence="7" key="1">
    <citation type="submission" date="2014-02" db="EMBL/GenBank/DDBJ databases">
        <authorList>
            <person name="Genoscope - CEA"/>
        </authorList>
    </citation>
    <scope>NUCLEOTIDE SEQUENCE</scope>
    <source>
        <strain evidence="7">LS3</strain>
    </source>
</reference>
<evidence type="ECO:0000313" key="7">
    <source>
        <dbReference type="EMBL" id="CDP33492.1"/>
    </source>
</evidence>
<gene>
    <name evidence="7" type="ORF">GNLVRS02_ARAD1A10604g</name>
</gene>
<evidence type="ECO:0000256" key="4">
    <source>
        <dbReference type="ARBA" id="ARBA00022679"/>
    </source>
</evidence>
<dbReference type="Gene3D" id="3.20.170.30">
    <property type="match status" value="1"/>
</dbReference>
<dbReference type="SUPFAM" id="SSF56399">
    <property type="entry name" value="ADP-ribosylation"/>
    <property type="match status" value="1"/>
</dbReference>
<reference evidence="7" key="2">
    <citation type="submission" date="2014-06" db="EMBL/GenBank/DDBJ databases">
        <title>The complete genome of Blastobotrys (Arxula) adeninivorans LS3 - a yeast of biotechnological interest.</title>
        <authorList>
            <person name="Kunze G."/>
            <person name="Gaillardin C."/>
            <person name="Czernicka M."/>
            <person name="Durrens P."/>
            <person name="Martin T."/>
            <person name="Boer E."/>
            <person name="Gabaldon T."/>
            <person name="Cruz J."/>
            <person name="Talla E."/>
            <person name="Marck C."/>
            <person name="Goffeau A."/>
            <person name="Barbe V."/>
            <person name="Baret P."/>
            <person name="Baronian K."/>
            <person name="Beier S."/>
            <person name="Bleykasten C."/>
            <person name="Bode R."/>
            <person name="Casaregola S."/>
            <person name="Despons L."/>
            <person name="Fairhead C."/>
            <person name="Giersberg M."/>
            <person name="Gierski P."/>
            <person name="Hahnel U."/>
            <person name="Hartmann A."/>
            <person name="Jankowska D."/>
            <person name="Jubin C."/>
            <person name="Jung P."/>
            <person name="Lafontaine I."/>
            <person name="Leh-Louis V."/>
            <person name="Lemaire M."/>
            <person name="Marcet-Houben M."/>
            <person name="Mascher M."/>
            <person name="Morel G."/>
            <person name="Richard G.-F."/>
            <person name="Riechen J."/>
            <person name="Sacerdot C."/>
            <person name="Sarkar A."/>
            <person name="Savel G."/>
            <person name="Schacherer J."/>
            <person name="Sherman D."/>
            <person name="Straub M.-L."/>
            <person name="Stein N."/>
            <person name="Thierry A."/>
            <person name="Trautwein-Schult A."/>
            <person name="Westhof E."/>
            <person name="Worch S."/>
            <person name="Dujon B."/>
            <person name="Souciet J.-L."/>
            <person name="Wincker P."/>
            <person name="Scholz U."/>
            <person name="Neuveglise N."/>
        </authorList>
    </citation>
    <scope>NUCLEOTIDE SEQUENCE</scope>
    <source>
        <strain evidence="7">LS3</strain>
    </source>
</reference>
<accession>A0A060T3L1</accession>
<evidence type="ECO:0000256" key="6">
    <source>
        <dbReference type="ARBA" id="ARBA00047949"/>
    </source>
</evidence>
<dbReference type="EC" id="2.7.1.160" evidence="3"/>
<organism evidence="7">
    <name type="scientific">Blastobotrys adeninivorans</name>
    <name type="common">Yeast</name>
    <name type="synonym">Arxula adeninivorans</name>
    <dbReference type="NCBI Taxonomy" id="409370"/>
    <lineage>
        <taxon>Eukaryota</taxon>
        <taxon>Fungi</taxon>
        <taxon>Dikarya</taxon>
        <taxon>Ascomycota</taxon>
        <taxon>Saccharomycotina</taxon>
        <taxon>Dipodascomycetes</taxon>
        <taxon>Dipodascales</taxon>
        <taxon>Trichomonascaceae</taxon>
        <taxon>Blastobotrys</taxon>
    </lineage>
</organism>
<dbReference type="InterPro" id="IPR042080">
    <property type="entry name" value="RNA_2'-PTrans_N"/>
</dbReference>
<keyword evidence="5" id="KW-0520">NAD</keyword>
<evidence type="ECO:0000256" key="1">
    <source>
        <dbReference type="ARBA" id="ARBA00003343"/>
    </source>
</evidence>
<evidence type="ECO:0000256" key="5">
    <source>
        <dbReference type="ARBA" id="ARBA00023027"/>
    </source>
</evidence>
<dbReference type="EMBL" id="HG937691">
    <property type="protein sequence ID" value="CDP33492.1"/>
    <property type="molecule type" value="Genomic_DNA"/>
</dbReference>
<dbReference type="Pfam" id="PF01885">
    <property type="entry name" value="PTS_2-RNA"/>
    <property type="match status" value="1"/>
</dbReference>